<organism evidence="7 8">
    <name type="scientific">Candidatus Cryptobacteroides faecipullorum</name>
    <dbReference type="NCBI Taxonomy" id="2840764"/>
    <lineage>
        <taxon>Bacteria</taxon>
        <taxon>Pseudomonadati</taxon>
        <taxon>Bacteroidota</taxon>
        <taxon>Bacteroidia</taxon>
        <taxon>Bacteroidales</taxon>
        <taxon>Candidatus Cryptobacteroides</taxon>
    </lineage>
</organism>
<dbReference type="InterPro" id="IPR001405">
    <property type="entry name" value="UPF0758"/>
</dbReference>
<comment type="caution">
    <text evidence="7">The sequence shown here is derived from an EMBL/GenBank/DDBJ whole genome shotgun (WGS) entry which is preliminary data.</text>
</comment>
<dbReference type="Gene3D" id="3.40.140.10">
    <property type="entry name" value="Cytidine Deaminase, domain 2"/>
    <property type="match status" value="1"/>
</dbReference>
<dbReference type="InterPro" id="IPR020891">
    <property type="entry name" value="UPF0758_CS"/>
</dbReference>
<dbReference type="EMBL" id="JADIMH010000031">
    <property type="protein sequence ID" value="MBO8467175.1"/>
    <property type="molecule type" value="Genomic_DNA"/>
</dbReference>
<evidence type="ECO:0000256" key="4">
    <source>
        <dbReference type="ARBA" id="ARBA00022833"/>
    </source>
</evidence>
<reference evidence="7" key="2">
    <citation type="journal article" date="2021" name="PeerJ">
        <title>Extensive microbial diversity within the chicken gut microbiome revealed by metagenomics and culture.</title>
        <authorList>
            <person name="Gilroy R."/>
            <person name="Ravi A."/>
            <person name="Getino M."/>
            <person name="Pursley I."/>
            <person name="Horton D.L."/>
            <person name="Alikhan N.F."/>
            <person name="Baker D."/>
            <person name="Gharbi K."/>
            <person name="Hall N."/>
            <person name="Watson M."/>
            <person name="Adriaenssens E.M."/>
            <person name="Foster-Nyarko E."/>
            <person name="Jarju S."/>
            <person name="Secka A."/>
            <person name="Antonio M."/>
            <person name="Oren A."/>
            <person name="Chaudhuri R.R."/>
            <person name="La Ragione R."/>
            <person name="Hildebrand F."/>
            <person name="Pallen M.J."/>
        </authorList>
    </citation>
    <scope>NUCLEOTIDE SEQUENCE</scope>
    <source>
        <strain evidence="7">B1-15692</strain>
    </source>
</reference>
<gene>
    <name evidence="7" type="ORF">IAB99_05360</name>
</gene>
<name>A0A9D9I7J1_9BACT</name>
<keyword evidence="3" id="KW-0378">Hydrolase</keyword>
<protein>
    <submittedName>
        <fullName evidence="7">JAB domain-containing protein</fullName>
    </submittedName>
</protein>
<dbReference type="InterPro" id="IPR025657">
    <property type="entry name" value="RadC_JAB"/>
</dbReference>
<evidence type="ECO:0000313" key="7">
    <source>
        <dbReference type="EMBL" id="MBO8467175.1"/>
    </source>
</evidence>
<dbReference type="PANTHER" id="PTHR30471">
    <property type="entry name" value="DNA REPAIR PROTEIN RADC"/>
    <property type="match status" value="1"/>
</dbReference>
<evidence type="ECO:0000256" key="1">
    <source>
        <dbReference type="ARBA" id="ARBA00022670"/>
    </source>
</evidence>
<evidence type="ECO:0000259" key="6">
    <source>
        <dbReference type="PROSITE" id="PS50249"/>
    </source>
</evidence>
<reference evidence="7" key="1">
    <citation type="submission" date="2020-10" db="EMBL/GenBank/DDBJ databases">
        <authorList>
            <person name="Gilroy R."/>
        </authorList>
    </citation>
    <scope>NUCLEOTIDE SEQUENCE</scope>
    <source>
        <strain evidence="7">B1-15692</strain>
    </source>
</reference>
<dbReference type="Pfam" id="PF04002">
    <property type="entry name" value="RadC"/>
    <property type="match status" value="1"/>
</dbReference>
<accession>A0A9D9I7J1</accession>
<keyword evidence="1" id="KW-0645">Protease</keyword>
<evidence type="ECO:0000256" key="2">
    <source>
        <dbReference type="ARBA" id="ARBA00022723"/>
    </source>
</evidence>
<evidence type="ECO:0000313" key="8">
    <source>
        <dbReference type="Proteomes" id="UP000823660"/>
    </source>
</evidence>
<dbReference type="GO" id="GO:0008237">
    <property type="term" value="F:metallopeptidase activity"/>
    <property type="evidence" value="ECO:0007669"/>
    <property type="project" value="UniProtKB-KW"/>
</dbReference>
<dbReference type="AlphaFoldDB" id="A0A9D9I7J1"/>
<keyword evidence="4" id="KW-0862">Zinc</keyword>
<evidence type="ECO:0000256" key="3">
    <source>
        <dbReference type="ARBA" id="ARBA00022801"/>
    </source>
</evidence>
<feature type="domain" description="MPN" evidence="6">
    <location>
        <begin position="23"/>
        <end position="146"/>
    </location>
</feature>
<dbReference type="PROSITE" id="PS50249">
    <property type="entry name" value="MPN"/>
    <property type="match status" value="1"/>
</dbReference>
<dbReference type="PANTHER" id="PTHR30471:SF3">
    <property type="entry name" value="UPF0758 PROTEIN YEES-RELATED"/>
    <property type="match status" value="1"/>
</dbReference>
<dbReference type="Proteomes" id="UP000823660">
    <property type="component" value="Unassembled WGS sequence"/>
</dbReference>
<keyword evidence="5" id="KW-0482">Metalloprotease</keyword>
<dbReference type="GO" id="GO:0046872">
    <property type="term" value="F:metal ion binding"/>
    <property type="evidence" value="ECO:0007669"/>
    <property type="project" value="UniProtKB-KW"/>
</dbReference>
<keyword evidence="2" id="KW-0479">Metal-binding</keyword>
<evidence type="ECO:0000256" key="5">
    <source>
        <dbReference type="ARBA" id="ARBA00023049"/>
    </source>
</evidence>
<dbReference type="CDD" id="cd08071">
    <property type="entry name" value="MPN_DUF2466"/>
    <property type="match status" value="1"/>
</dbReference>
<dbReference type="GO" id="GO:0006508">
    <property type="term" value="P:proteolysis"/>
    <property type="evidence" value="ECO:0007669"/>
    <property type="project" value="UniProtKB-KW"/>
</dbReference>
<sequence>MERKSKKYEIRVEGKDSAFDSVQILDSSTSEKYARQFFSDDISLYESCFIMLLNRANKVIGWGKISQGGVSSTVVDISIVCKFAVDTLAKGVILVHNHPSGNCKPGTEDIRITDRLKKALGLFDCSLLDHIILTEDKSYSFADENW</sequence>
<dbReference type="PROSITE" id="PS01302">
    <property type="entry name" value="UPF0758"/>
    <property type="match status" value="1"/>
</dbReference>
<proteinExistence type="predicted"/>
<dbReference type="InterPro" id="IPR037518">
    <property type="entry name" value="MPN"/>
</dbReference>